<keyword evidence="3" id="KW-1185">Reference proteome</keyword>
<dbReference type="AlphaFoldDB" id="A0AAD3XIW4"/>
<dbReference type="Proteomes" id="UP001279734">
    <property type="component" value="Unassembled WGS sequence"/>
</dbReference>
<evidence type="ECO:0000256" key="1">
    <source>
        <dbReference type="SAM" id="MobiDB-lite"/>
    </source>
</evidence>
<name>A0AAD3XIW4_NEPGR</name>
<comment type="caution">
    <text evidence="2">The sequence shown here is derived from an EMBL/GenBank/DDBJ whole genome shotgun (WGS) entry which is preliminary data.</text>
</comment>
<sequence length="257" mass="26342">MGSEGFGNCLASSGNFPVGSIAENPGPSIAGGLDADASPLASPCPSNVLPAVSSASAILLAPSRALQLCPEVPRNSPLPPFPPSADACNRGVSWSSVVQHNTPGANSFSVLQVPTQDDHVDGDGSSPSDHLVESSMTPPHGNPILIIPPGTQSTVSLNEIIEERHYARVEAHHLPNITSGTDVDPGPAFCTIQPPANSGPQGLAKLNNPLRLDSASDGSDSNGTDGKPKKRGLKSSKKSRNSKGPKKTSPLSPVSYD</sequence>
<feature type="compositionally biased region" description="Basic residues" evidence="1">
    <location>
        <begin position="228"/>
        <end position="246"/>
    </location>
</feature>
<dbReference type="EMBL" id="BSYO01000006">
    <property type="protein sequence ID" value="GMH06223.1"/>
    <property type="molecule type" value="Genomic_DNA"/>
</dbReference>
<feature type="region of interest" description="Disordered" evidence="1">
    <location>
        <begin position="115"/>
        <end position="150"/>
    </location>
</feature>
<reference evidence="2" key="1">
    <citation type="submission" date="2023-05" db="EMBL/GenBank/DDBJ databases">
        <title>Nepenthes gracilis genome sequencing.</title>
        <authorList>
            <person name="Fukushima K."/>
        </authorList>
    </citation>
    <scope>NUCLEOTIDE SEQUENCE</scope>
    <source>
        <strain evidence="2">SING2019-196</strain>
    </source>
</reference>
<protein>
    <submittedName>
        <fullName evidence="2">Uncharacterized protein</fullName>
    </submittedName>
</protein>
<organism evidence="2 3">
    <name type="scientific">Nepenthes gracilis</name>
    <name type="common">Slender pitcher plant</name>
    <dbReference type="NCBI Taxonomy" id="150966"/>
    <lineage>
        <taxon>Eukaryota</taxon>
        <taxon>Viridiplantae</taxon>
        <taxon>Streptophyta</taxon>
        <taxon>Embryophyta</taxon>
        <taxon>Tracheophyta</taxon>
        <taxon>Spermatophyta</taxon>
        <taxon>Magnoliopsida</taxon>
        <taxon>eudicotyledons</taxon>
        <taxon>Gunneridae</taxon>
        <taxon>Pentapetalae</taxon>
        <taxon>Caryophyllales</taxon>
        <taxon>Nepenthaceae</taxon>
        <taxon>Nepenthes</taxon>
    </lineage>
</organism>
<proteinExistence type="predicted"/>
<evidence type="ECO:0000313" key="3">
    <source>
        <dbReference type="Proteomes" id="UP001279734"/>
    </source>
</evidence>
<accession>A0AAD3XIW4</accession>
<gene>
    <name evidence="2" type="ORF">Nepgr_008063</name>
</gene>
<evidence type="ECO:0000313" key="2">
    <source>
        <dbReference type="EMBL" id="GMH06223.1"/>
    </source>
</evidence>
<feature type="region of interest" description="Disordered" evidence="1">
    <location>
        <begin position="194"/>
        <end position="257"/>
    </location>
</feature>